<keyword evidence="1" id="KW-0812">Transmembrane</keyword>
<dbReference type="KEGG" id="mgj:MGM1_3360"/>
<keyword evidence="1" id="KW-1133">Transmembrane helix</keyword>
<keyword evidence="1" id="KW-0472">Membrane</keyword>
<evidence type="ECO:0000256" key="1">
    <source>
        <dbReference type="SAM" id="Phobius"/>
    </source>
</evidence>
<dbReference type="STRING" id="1318617.MGM1_3360"/>
<organism evidence="2 3">
    <name type="scientific">Candidatus Malacoplasma girerdii</name>
    <dbReference type="NCBI Taxonomy" id="1318617"/>
    <lineage>
        <taxon>Bacteria</taxon>
        <taxon>Bacillati</taxon>
        <taxon>Mycoplasmatota</taxon>
        <taxon>Mycoplasmoidales</taxon>
        <taxon>Mycoplasmoidaceae</taxon>
        <taxon>Malacoplasma</taxon>
    </lineage>
</organism>
<sequence>MQNENKKDNFQAANNEIKNKNIAIKPEELKKLNRKRLIILAVLGLIDLICLIAMILVLTLIHINS</sequence>
<dbReference type="AlphaFoldDB" id="A0A097SSZ3"/>
<gene>
    <name evidence="2" type="ORF">MGM1_3360</name>
</gene>
<evidence type="ECO:0000313" key="3">
    <source>
        <dbReference type="Proteomes" id="UP000030066"/>
    </source>
</evidence>
<evidence type="ECO:0000313" key="2">
    <source>
        <dbReference type="EMBL" id="AIV03708.1"/>
    </source>
</evidence>
<proteinExistence type="predicted"/>
<feature type="transmembrane region" description="Helical" evidence="1">
    <location>
        <begin position="37"/>
        <end position="63"/>
    </location>
</feature>
<name>A0A097SSZ3_9BACT</name>
<dbReference type="HOGENOM" id="CLU_2841630_0_0_14"/>
<reference evidence="2 3" key="1">
    <citation type="journal article" date="2014" name="PLoS ONE">
        <title>An emerging Mycoplasma associated with trichomoniasis, vaginal infection and disease.</title>
        <authorList>
            <consortium name="Vaginal Microbiome Consortium"/>
            <person name="Fettweis J.M."/>
            <person name="Serrano M.G."/>
            <person name="Huang B."/>
            <person name="Brooks J.P."/>
            <person name="Glascock A.L."/>
            <person name="Sheth N.U."/>
            <person name="Strauss J.F.III."/>
            <person name="Jefferson K.K."/>
            <person name="Buck G.A."/>
        </authorList>
    </citation>
    <scope>NUCLEOTIDE SEQUENCE [LARGE SCALE GENOMIC DNA]</scope>
    <source>
        <strain evidence="2 3">VCU_M1</strain>
    </source>
</reference>
<dbReference type="Proteomes" id="UP000030066">
    <property type="component" value="Chromosome"/>
</dbReference>
<accession>A0A097SSZ3</accession>
<protein>
    <submittedName>
        <fullName evidence="2">Uncharacterized protein</fullName>
    </submittedName>
</protein>
<dbReference type="EMBL" id="CP007711">
    <property type="protein sequence ID" value="AIV03708.1"/>
    <property type="molecule type" value="Genomic_DNA"/>
</dbReference>
<keyword evidence="3" id="KW-1185">Reference proteome</keyword>